<sequence length="409" mass="47000">MIQYPEYQKNKTTELFFSLNRVIFFCSAINFWVEETGIPTLIVKVYQRLSKLIHFASYLFIAFEWGAFYTQHNLTEKQKSDRFLMSFSHTILYSFTVVITHHKEAVTELLYTLAVTLKKDFNDATTERLMVKRTKFYTSAFVVTCGIALIFYGIDGIVQVAYLDSTFVTLIPFWPDVDDHRAVASVARIATYVFWWIFMARITSAYLLVLAITICMSHQYINLQLYFESLEDIFQQKYLTQIIKEARYERALKVGVKLHATTIWCTQQVQKICGLVFSGQIIVNIMVLVLLMSQMVVGAIRIEIILKAHGNSERTMSNTLPIASTIVSMLFSTGLIMWNAGDVTAARVPTAIFLSGWQHCQEEASRRIRRLLLIAITQSQQPVVIKSLGVIELSYQSYLSVKFYALLFV</sequence>
<accession>A0ACC0JIK5</accession>
<gene>
    <name evidence="1" type="ORF">MSG28_002605</name>
</gene>
<evidence type="ECO:0000313" key="1">
    <source>
        <dbReference type="EMBL" id="KAI8423934.1"/>
    </source>
</evidence>
<evidence type="ECO:0000313" key="2">
    <source>
        <dbReference type="Proteomes" id="UP001064048"/>
    </source>
</evidence>
<protein>
    <submittedName>
        <fullName evidence="1">Uncharacterized protein</fullName>
    </submittedName>
</protein>
<reference evidence="1 2" key="1">
    <citation type="journal article" date="2022" name="Genome Biol. Evol.">
        <title>The Spruce Budworm Genome: Reconstructing the Evolutionary History of Antifreeze Proteins.</title>
        <authorList>
            <person name="Beliveau C."/>
            <person name="Gagne P."/>
            <person name="Picq S."/>
            <person name="Vernygora O."/>
            <person name="Keeling C.I."/>
            <person name="Pinkney K."/>
            <person name="Doucet D."/>
            <person name="Wen F."/>
            <person name="Johnston J.S."/>
            <person name="Maaroufi H."/>
            <person name="Boyle B."/>
            <person name="Laroche J."/>
            <person name="Dewar K."/>
            <person name="Juretic N."/>
            <person name="Blackburn G."/>
            <person name="Nisole A."/>
            <person name="Brunet B."/>
            <person name="Brandao M."/>
            <person name="Lumley L."/>
            <person name="Duan J."/>
            <person name="Quan G."/>
            <person name="Lucarotti C.J."/>
            <person name="Roe A.D."/>
            <person name="Sperling F.A.H."/>
            <person name="Levesque R.C."/>
            <person name="Cusson M."/>
        </authorList>
    </citation>
    <scope>NUCLEOTIDE SEQUENCE [LARGE SCALE GENOMIC DNA]</scope>
    <source>
        <strain evidence="1">Glfc:IPQL:Cfum</strain>
    </source>
</reference>
<keyword evidence="2" id="KW-1185">Reference proteome</keyword>
<dbReference type="Proteomes" id="UP001064048">
    <property type="component" value="Chromosome 4"/>
</dbReference>
<dbReference type="EMBL" id="CM046104">
    <property type="protein sequence ID" value="KAI8423934.1"/>
    <property type="molecule type" value="Genomic_DNA"/>
</dbReference>
<organism evidence="1 2">
    <name type="scientific">Choristoneura fumiferana</name>
    <name type="common">Spruce budworm moth</name>
    <name type="synonym">Archips fumiferana</name>
    <dbReference type="NCBI Taxonomy" id="7141"/>
    <lineage>
        <taxon>Eukaryota</taxon>
        <taxon>Metazoa</taxon>
        <taxon>Ecdysozoa</taxon>
        <taxon>Arthropoda</taxon>
        <taxon>Hexapoda</taxon>
        <taxon>Insecta</taxon>
        <taxon>Pterygota</taxon>
        <taxon>Neoptera</taxon>
        <taxon>Endopterygota</taxon>
        <taxon>Lepidoptera</taxon>
        <taxon>Glossata</taxon>
        <taxon>Ditrysia</taxon>
        <taxon>Tortricoidea</taxon>
        <taxon>Tortricidae</taxon>
        <taxon>Tortricinae</taxon>
        <taxon>Choristoneura</taxon>
    </lineage>
</organism>
<proteinExistence type="predicted"/>
<comment type="caution">
    <text evidence="1">The sequence shown here is derived from an EMBL/GenBank/DDBJ whole genome shotgun (WGS) entry which is preliminary data.</text>
</comment>
<name>A0ACC0JIK5_CHOFU</name>